<dbReference type="Proteomes" id="UP000015106">
    <property type="component" value="Chromosome 7"/>
</dbReference>
<reference evidence="2" key="1">
    <citation type="journal article" date="2013" name="Nature">
        <title>Draft genome of the wheat A-genome progenitor Triticum urartu.</title>
        <authorList>
            <person name="Ling H.Q."/>
            <person name="Zhao S."/>
            <person name="Liu D."/>
            <person name="Wang J."/>
            <person name="Sun H."/>
            <person name="Zhang C."/>
            <person name="Fan H."/>
            <person name="Li D."/>
            <person name="Dong L."/>
            <person name="Tao Y."/>
            <person name="Gao C."/>
            <person name="Wu H."/>
            <person name="Li Y."/>
            <person name="Cui Y."/>
            <person name="Guo X."/>
            <person name="Zheng S."/>
            <person name="Wang B."/>
            <person name="Yu K."/>
            <person name="Liang Q."/>
            <person name="Yang W."/>
            <person name="Lou X."/>
            <person name="Chen J."/>
            <person name="Feng M."/>
            <person name="Jian J."/>
            <person name="Zhang X."/>
            <person name="Luo G."/>
            <person name="Jiang Y."/>
            <person name="Liu J."/>
            <person name="Wang Z."/>
            <person name="Sha Y."/>
            <person name="Zhang B."/>
            <person name="Wu H."/>
            <person name="Tang D."/>
            <person name="Shen Q."/>
            <person name="Xue P."/>
            <person name="Zou S."/>
            <person name="Wang X."/>
            <person name="Liu X."/>
            <person name="Wang F."/>
            <person name="Yang Y."/>
            <person name="An X."/>
            <person name="Dong Z."/>
            <person name="Zhang K."/>
            <person name="Zhang X."/>
            <person name="Luo M.C."/>
            <person name="Dvorak J."/>
            <person name="Tong Y."/>
            <person name="Wang J."/>
            <person name="Yang H."/>
            <person name="Li Z."/>
            <person name="Wang D."/>
            <person name="Zhang A."/>
            <person name="Wang J."/>
        </authorList>
    </citation>
    <scope>NUCLEOTIDE SEQUENCE</scope>
    <source>
        <strain evidence="2">cv. G1812</strain>
    </source>
</reference>
<evidence type="ECO:0000313" key="2">
    <source>
        <dbReference type="Proteomes" id="UP000015106"/>
    </source>
</evidence>
<sequence length="91" mass="9399">MARGLTDVVHGVGQLEGASALRRAKDVAPLVADVSHDDIPSVLQLLPLAGFVGHCGALEPWLLEQQVHPCRDALAAEVGNCDGPLVLGPAC</sequence>
<name>A0A8R7UZ40_TRIUA</name>
<dbReference type="AlphaFoldDB" id="A0A8R7UZ40"/>
<protein>
    <submittedName>
        <fullName evidence="1">Uncharacterized protein</fullName>
    </submittedName>
</protein>
<proteinExistence type="predicted"/>
<dbReference type="EnsemblPlants" id="TuG1812G0700000616.01.T01">
    <property type="protein sequence ID" value="TuG1812G0700000616.01.T01.cds303250"/>
    <property type="gene ID" value="TuG1812G0700000616.01"/>
</dbReference>
<dbReference type="Gramene" id="TuG1812G0700000616.01.T01">
    <property type="protein sequence ID" value="TuG1812G0700000616.01.T01.cds303250"/>
    <property type="gene ID" value="TuG1812G0700000616.01"/>
</dbReference>
<reference evidence="1" key="2">
    <citation type="submission" date="2018-03" db="EMBL/GenBank/DDBJ databases">
        <title>The Triticum urartu genome reveals the dynamic nature of wheat genome evolution.</title>
        <authorList>
            <person name="Ling H."/>
            <person name="Ma B."/>
            <person name="Shi X."/>
            <person name="Liu H."/>
            <person name="Dong L."/>
            <person name="Sun H."/>
            <person name="Cao Y."/>
            <person name="Gao Q."/>
            <person name="Zheng S."/>
            <person name="Li Y."/>
            <person name="Yu Y."/>
            <person name="Du H."/>
            <person name="Qi M."/>
            <person name="Li Y."/>
            <person name="Yu H."/>
            <person name="Cui Y."/>
            <person name="Wang N."/>
            <person name="Chen C."/>
            <person name="Wu H."/>
            <person name="Zhao Y."/>
            <person name="Zhang J."/>
            <person name="Li Y."/>
            <person name="Zhou W."/>
            <person name="Zhang B."/>
            <person name="Hu W."/>
            <person name="Eijk M."/>
            <person name="Tang J."/>
            <person name="Witsenboer H."/>
            <person name="Zhao S."/>
            <person name="Li Z."/>
            <person name="Zhang A."/>
            <person name="Wang D."/>
            <person name="Liang C."/>
        </authorList>
    </citation>
    <scope>NUCLEOTIDE SEQUENCE [LARGE SCALE GENOMIC DNA]</scope>
    <source>
        <strain evidence="1">cv. G1812</strain>
    </source>
</reference>
<organism evidence="1 2">
    <name type="scientific">Triticum urartu</name>
    <name type="common">Red wild einkorn</name>
    <name type="synonym">Crithodium urartu</name>
    <dbReference type="NCBI Taxonomy" id="4572"/>
    <lineage>
        <taxon>Eukaryota</taxon>
        <taxon>Viridiplantae</taxon>
        <taxon>Streptophyta</taxon>
        <taxon>Embryophyta</taxon>
        <taxon>Tracheophyta</taxon>
        <taxon>Spermatophyta</taxon>
        <taxon>Magnoliopsida</taxon>
        <taxon>Liliopsida</taxon>
        <taxon>Poales</taxon>
        <taxon>Poaceae</taxon>
        <taxon>BOP clade</taxon>
        <taxon>Pooideae</taxon>
        <taxon>Triticodae</taxon>
        <taxon>Triticeae</taxon>
        <taxon>Triticinae</taxon>
        <taxon>Triticum</taxon>
    </lineage>
</organism>
<accession>A0A8R7UZ40</accession>
<evidence type="ECO:0000313" key="1">
    <source>
        <dbReference type="EnsemblPlants" id="TuG1812G0700000616.01.T01.cds303250"/>
    </source>
</evidence>
<keyword evidence="2" id="KW-1185">Reference proteome</keyword>
<reference evidence="1" key="3">
    <citation type="submission" date="2022-06" db="UniProtKB">
        <authorList>
            <consortium name="EnsemblPlants"/>
        </authorList>
    </citation>
    <scope>IDENTIFICATION</scope>
</reference>